<name>A0ABN9X4L0_9DINO</name>
<accession>A0ABN9X4L0</accession>
<dbReference type="Gene3D" id="3.40.50.1820">
    <property type="entry name" value="alpha/beta hydrolase"/>
    <property type="match status" value="1"/>
</dbReference>
<dbReference type="SUPFAM" id="SSF53474">
    <property type="entry name" value="alpha/beta-Hydrolases"/>
    <property type="match status" value="1"/>
</dbReference>
<comment type="caution">
    <text evidence="1">The sequence shown here is derived from an EMBL/GenBank/DDBJ whole genome shotgun (WGS) entry which is preliminary data.</text>
</comment>
<evidence type="ECO:0000313" key="1">
    <source>
        <dbReference type="EMBL" id="CAK0894307.1"/>
    </source>
</evidence>
<reference evidence="1" key="1">
    <citation type="submission" date="2023-10" db="EMBL/GenBank/DDBJ databases">
        <authorList>
            <person name="Chen Y."/>
            <person name="Shah S."/>
            <person name="Dougan E. K."/>
            <person name="Thang M."/>
            <person name="Chan C."/>
        </authorList>
    </citation>
    <scope>NUCLEOTIDE SEQUENCE [LARGE SCALE GENOMIC DNA]</scope>
</reference>
<sequence length="150" mass="16632">KEAIAPPLPGQARVDDAIKGPVAVMVHDFGGRLTSSWAWSKLVFPLWKAGVSVLMVDFPGFGLSQVCGKADVDRSVWIERDWRIVTQLMDTLKIRKAHLVTCGESSNIVFKMLKFVKLRLEITHVFLNPVGPSSDLPRLVIMFLLTSSVS</sequence>
<gene>
    <name evidence="1" type="ORF">PCOR1329_LOCUS73385</name>
</gene>
<dbReference type="EMBL" id="CAUYUJ010019880">
    <property type="protein sequence ID" value="CAK0894307.1"/>
    <property type="molecule type" value="Genomic_DNA"/>
</dbReference>
<keyword evidence="2" id="KW-1185">Reference proteome</keyword>
<organism evidence="1 2">
    <name type="scientific">Prorocentrum cordatum</name>
    <dbReference type="NCBI Taxonomy" id="2364126"/>
    <lineage>
        <taxon>Eukaryota</taxon>
        <taxon>Sar</taxon>
        <taxon>Alveolata</taxon>
        <taxon>Dinophyceae</taxon>
        <taxon>Prorocentrales</taxon>
        <taxon>Prorocentraceae</taxon>
        <taxon>Prorocentrum</taxon>
    </lineage>
</organism>
<dbReference type="InterPro" id="IPR029058">
    <property type="entry name" value="AB_hydrolase_fold"/>
</dbReference>
<proteinExistence type="predicted"/>
<feature type="non-terminal residue" evidence="1">
    <location>
        <position position="150"/>
    </location>
</feature>
<feature type="non-terminal residue" evidence="1">
    <location>
        <position position="1"/>
    </location>
</feature>
<dbReference type="Proteomes" id="UP001189429">
    <property type="component" value="Unassembled WGS sequence"/>
</dbReference>
<protein>
    <recommendedName>
        <fullName evidence="3">AB hydrolase-1 domain-containing protein</fullName>
    </recommendedName>
</protein>
<evidence type="ECO:0008006" key="3">
    <source>
        <dbReference type="Google" id="ProtNLM"/>
    </source>
</evidence>
<evidence type="ECO:0000313" key="2">
    <source>
        <dbReference type="Proteomes" id="UP001189429"/>
    </source>
</evidence>